<organism evidence="1 2">
    <name type="scientific">Lentinula aff. lateritia</name>
    <dbReference type="NCBI Taxonomy" id="2804960"/>
    <lineage>
        <taxon>Eukaryota</taxon>
        <taxon>Fungi</taxon>
        <taxon>Dikarya</taxon>
        <taxon>Basidiomycota</taxon>
        <taxon>Agaricomycotina</taxon>
        <taxon>Agaricomycetes</taxon>
        <taxon>Agaricomycetidae</taxon>
        <taxon>Agaricales</taxon>
        <taxon>Marasmiineae</taxon>
        <taxon>Omphalotaceae</taxon>
        <taxon>Lentinula</taxon>
    </lineage>
</organism>
<keyword evidence="1" id="KW-0808">Transferase</keyword>
<keyword evidence="2" id="KW-1185">Reference proteome</keyword>
<comment type="caution">
    <text evidence="1">The sequence shown here is derived from an EMBL/GenBank/DDBJ whole genome shotgun (WGS) entry which is preliminary data.</text>
</comment>
<reference evidence="1" key="1">
    <citation type="submission" date="2022-09" db="EMBL/GenBank/DDBJ databases">
        <title>A Global Phylogenomic Analysis of the Shiitake Genus Lentinula.</title>
        <authorList>
            <consortium name="DOE Joint Genome Institute"/>
            <person name="Sierra-Patev S."/>
            <person name="Min B."/>
            <person name="Naranjo-Ortiz M."/>
            <person name="Looney B."/>
            <person name="Konkel Z."/>
            <person name="Slot J.C."/>
            <person name="Sakamoto Y."/>
            <person name="Steenwyk J.L."/>
            <person name="Rokas A."/>
            <person name="Carro J."/>
            <person name="Camarero S."/>
            <person name="Ferreira P."/>
            <person name="Molpeceres G."/>
            <person name="Ruiz-Duenas F.J."/>
            <person name="Serrano A."/>
            <person name="Henrissat B."/>
            <person name="Drula E."/>
            <person name="Hughes K.W."/>
            <person name="Mata J.L."/>
            <person name="Ishikawa N.K."/>
            <person name="Vargas-Isla R."/>
            <person name="Ushijima S."/>
            <person name="Smith C.A."/>
            <person name="Ahrendt S."/>
            <person name="Andreopoulos W."/>
            <person name="He G."/>
            <person name="Labutti K."/>
            <person name="Lipzen A."/>
            <person name="Ng V."/>
            <person name="Riley R."/>
            <person name="Sandor L."/>
            <person name="Barry K."/>
            <person name="Martinez A.T."/>
            <person name="Xiao Y."/>
            <person name="Gibbons J.G."/>
            <person name="Terashima K."/>
            <person name="Grigoriev I.V."/>
            <person name="Hibbett D.S."/>
        </authorList>
    </citation>
    <scope>NUCLEOTIDE SEQUENCE</scope>
    <source>
        <strain evidence="1">TMI1499</strain>
    </source>
</reference>
<gene>
    <name evidence="1" type="ORF">F5876DRAFT_79147</name>
</gene>
<name>A0ACC1TTE6_9AGAR</name>
<evidence type="ECO:0000313" key="2">
    <source>
        <dbReference type="Proteomes" id="UP001163835"/>
    </source>
</evidence>
<dbReference type="EMBL" id="MU795254">
    <property type="protein sequence ID" value="KAJ3808031.1"/>
    <property type="molecule type" value="Genomic_DNA"/>
</dbReference>
<dbReference type="Proteomes" id="UP001163835">
    <property type="component" value="Unassembled WGS sequence"/>
</dbReference>
<keyword evidence="1" id="KW-0489">Methyltransferase</keyword>
<sequence length="325" mass="36756">MAANVNDIRNAVYKLPTDVKEMVRLGIQHSIWSLMIGGLFPVGVSDQVDQLLNDAQGRQGTVLDVGCGSAIWATNMAKTFSRAWVVGLDLNAQEFSDAPENFEFIQGDLDQTLPKFNGRASIVHCRCVAQHVRDPQTLVLLLSQTLRPGGLLLLADGDWTVYDQHKKLVEPFKWWNYGITNLNPAEPIVLEKDACGRSWYASWLDFFGNLTRSKGYRPIEELVKNVDALTVLDSHRYLSPINWPGEGIENGEDLGRILNINQRDFFVGSKEIAVQAGFSHEMIEVWGQHYEAEIDSGHFYNMWHYLTAQKRETLINLKVGNLDYM</sequence>
<accession>A0ACC1TTE6</accession>
<proteinExistence type="predicted"/>
<protein>
    <submittedName>
        <fullName evidence="1">S-adenosyl-L-methionine-dependent methyltransferase</fullName>
    </submittedName>
</protein>
<evidence type="ECO:0000313" key="1">
    <source>
        <dbReference type="EMBL" id="KAJ3808031.1"/>
    </source>
</evidence>